<sequence>MLKVLSTLLAIRTSSAFNLFFYYVQRLPLLGKMVKNSVYARLELKRTAAVFVIAVLLLWSVISKLLYLYLLVYLPITAASERSNAHEPLELFIHVFVLISLLVAGVSSANVLEPKREKYVAVKLMRMSPTLYMKAALSYRYVVFLASYLPALTVFVLLLQGTVLQAVMLAVSVTGWRVLCEYLHLKLYEKTGVVLVKQVAVVWLVIIAGYTAGYLPLFLEKAPMAGPIFTHGLPVLALAVLGASAAVLLARYRQYREAVDAATKRDDPYLNVRGMIADANKTSVQARESDYAEETMRREPFEGKKGYAYLNAIFFARHRSLIRRPVYKRLAIAAAAGIIGSIAMLVIGRMQPGLLQLELAMVFPILPIAMSLLTVGETMCRAMFYHCDISLTRYSFYRRAAYEHFLIRLRRMIGQNLLIAAVLGGALTLIAFAAGGDIGLLHVVLLWISIASLAVFFTIHHLFLYYIFQPYSTDLNMKNPLYFIVSMPVSAACGFAVFFRVSPAAFASVVLSIAIIYFVVAALSVRKYAHNTFRVK</sequence>
<proteinExistence type="predicted"/>
<protein>
    <submittedName>
        <fullName evidence="2">Uncharacterized protein</fullName>
    </submittedName>
</protein>
<dbReference type="RefSeq" id="WP_111146891.1">
    <property type="nucleotide sequence ID" value="NZ_QKRB01000044.1"/>
</dbReference>
<comment type="caution">
    <text evidence="2">The sequence shown here is derived from an EMBL/GenBank/DDBJ whole genome shotgun (WGS) entry which is preliminary data.</text>
</comment>
<evidence type="ECO:0000313" key="3">
    <source>
        <dbReference type="Proteomes" id="UP000249522"/>
    </source>
</evidence>
<name>A0A2W1LJS8_9BACL</name>
<dbReference type="AlphaFoldDB" id="A0A2W1LJS8"/>
<keyword evidence="3" id="KW-1185">Reference proteome</keyword>
<accession>A0A2W1LJS8</accession>
<dbReference type="OrthoDB" id="1710898at2"/>
<feature type="transmembrane region" description="Helical" evidence="1">
    <location>
        <begin position="505"/>
        <end position="525"/>
    </location>
</feature>
<feature type="transmembrane region" description="Helical" evidence="1">
    <location>
        <begin position="480"/>
        <end position="499"/>
    </location>
</feature>
<feature type="transmembrane region" description="Helical" evidence="1">
    <location>
        <begin position="155"/>
        <end position="179"/>
    </location>
</feature>
<feature type="transmembrane region" description="Helical" evidence="1">
    <location>
        <begin position="131"/>
        <end position="149"/>
    </location>
</feature>
<feature type="transmembrane region" description="Helical" evidence="1">
    <location>
        <begin position="440"/>
        <end position="468"/>
    </location>
</feature>
<feature type="transmembrane region" description="Helical" evidence="1">
    <location>
        <begin position="417"/>
        <end position="434"/>
    </location>
</feature>
<evidence type="ECO:0000256" key="1">
    <source>
        <dbReference type="SAM" id="Phobius"/>
    </source>
</evidence>
<feature type="transmembrane region" description="Helical" evidence="1">
    <location>
        <begin position="353"/>
        <end position="375"/>
    </location>
</feature>
<feature type="transmembrane region" description="Helical" evidence="1">
    <location>
        <begin position="91"/>
        <end position="111"/>
    </location>
</feature>
<reference evidence="2 3" key="1">
    <citation type="submission" date="2018-06" db="EMBL/GenBank/DDBJ databases">
        <title>Paenibacillus imtechensis sp. nov.</title>
        <authorList>
            <person name="Pinnaka A.K."/>
            <person name="Singh H."/>
            <person name="Kaur M."/>
        </authorList>
    </citation>
    <scope>NUCLEOTIDE SEQUENCE [LARGE SCALE GENOMIC DNA]</scope>
    <source>
        <strain evidence="2 3">SMB1</strain>
    </source>
</reference>
<organism evidence="2 3">
    <name type="scientific">Paenibacillus sambharensis</name>
    <dbReference type="NCBI Taxonomy" id="1803190"/>
    <lineage>
        <taxon>Bacteria</taxon>
        <taxon>Bacillati</taxon>
        <taxon>Bacillota</taxon>
        <taxon>Bacilli</taxon>
        <taxon>Bacillales</taxon>
        <taxon>Paenibacillaceae</taxon>
        <taxon>Paenibacillus</taxon>
    </lineage>
</organism>
<keyword evidence="1" id="KW-0472">Membrane</keyword>
<feature type="transmembrane region" description="Helical" evidence="1">
    <location>
        <begin position="200"/>
        <end position="219"/>
    </location>
</feature>
<gene>
    <name evidence="2" type="ORF">DNH61_11945</name>
</gene>
<feature type="transmembrane region" description="Helical" evidence="1">
    <location>
        <begin position="326"/>
        <end position="347"/>
    </location>
</feature>
<feature type="transmembrane region" description="Helical" evidence="1">
    <location>
        <begin position="231"/>
        <end position="250"/>
    </location>
</feature>
<keyword evidence="1" id="KW-1133">Transmembrane helix</keyword>
<evidence type="ECO:0000313" key="2">
    <source>
        <dbReference type="EMBL" id="PZD95262.1"/>
    </source>
</evidence>
<dbReference type="EMBL" id="QKRB01000044">
    <property type="protein sequence ID" value="PZD95262.1"/>
    <property type="molecule type" value="Genomic_DNA"/>
</dbReference>
<dbReference type="Proteomes" id="UP000249522">
    <property type="component" value="Unassembled WGS sequence"/>
</dbReference>
<feature type="transmembrane region" description="Helical" evidence="1">
    <location>
        <begin position="46"/>
        <end position="71"/>
    </location>
</feature>
<keyword evidence="1" id="KW-0812">Transmembrane</keyword>